<dbReference type="InterPro" id="IPR011701">
    <property type="entry name" value="MFS"/>
</dbReference>
<feature type="transmembrane region" description="Helical" evidence="6">
    <location>
        <begin position="163"/>
        <end position="182"/>
    </location>
</feature>
<feature type="transmembrane region" description="Helical" evidence="6">
    <location>
        <begin position="45"/>
        <end position="67"/>
    </location>
</feature>
<dbReference type="PANTHER" id="PTHR42910">
    <property type="entry name" value="TRANSPORTER SCO4007-RELATED"/>
    <property type="match status" value="1"/>
</dbReference>
<feature type="transmembrane region" description="Helical" evidence="6">
    <location>
        <begin position="74"/>
        <end position="93"/>
    </location>
</feature>
<organism evidence="8 9">
    <name type="scientific">Streptomyces synnematoformans</name>
    <dbReference type="NCBI Taxonomy" id="415721"/>
    <lineage>
        <taxon>Bacteria</taxon>
        <taxon>Bacillati</taxon>
        <taxon>Actinomycetota</taxon>
        <taxon>Actinomycetes</taxon>
        <taxon>Kitasatosporales</taxon>
        <taxon>Streptomycetaceae</taxon>
        <taxon>Streptomyces</taxon>
    </lineage>
</organism>
<evidence type="ECO:0000259" key="7">
    <source>
        <dbReference type="PROSITE" id="PS50850"/>
    </source>
</evidence>
<evidence type="ECO:0000313" key="9">
    <source>
        <dbReference type="Proteomes" id="UP001500443"/>
    </source>
</evidence>
<evidence type="ECO:0000313" key="8">
    <source>
        <dbReference type="EMBL" id="GAA2112389.1"/>
    </source>
</evidence>
<dbReference type="EMBL" id="BAAAPF010000015">
    <property type="protein sequence ID" value="GAA2112389.1"/>
    <property type="molecule type" value="Genomic_DNA"/>
</dbReference>
<comment type="caution">
    <text evidence="8">The sequence shown here is derived from an EMBL/GenBank/DDBJ whole genome shotgun (WGS) entry which is preliminary data.</text>
</comment>
<keyword evidence="9" id="KW-1185">Reference proteome</keyword>
<feature type="transmembrane region" description="Helical" evidence="6">
    <location>
        <begin position="99"/>
        <end position="121"/>
    </location>
</feature>
<dbReference type="InterPro" id="IPR036259">
    <property type="entry name" value="MFS_trans_sf"/>
</dbReference>
<gene>
    <name evidence="8" type="ORF">GCM10009802_10520</name>
</gene>
<dbReference type="Proteomes" id="UP001500443">
    <property type="component" value="Unassembled WGS sequence"/>
</dbReference>
<feature type="transmembrane region" description="Helical" evidence="6">
    <location>
        <begin position="133"/>
        <end position="151"/>
    </location>
</feature>
<dbReference type="InterPro" id="IPR020846">
    <property type="entry name" value="MFS_dom"/>
</dbReference>
<keyword evidence="2 6" id="KW-0812">Transmembrane</keyword>
<reference evidence="8 9" key="1">
    <citation type="journal article" date="2019" name="Int. J. Syst. Evol. Microbiol.">
        <title>The Global Catalogue of Microorganisms (GCM) 10K type strain sequencing project: providing services to taxonomists for standard genome sequencing and annotation.</title>
        <authorList>
            <consortium name="The Broad Institute Genomics Platform"/>
            <consortium name="The Broad Institute Genome Sequencing Center for Infectious Disease"/>
            <person name="Wu L."/>
            <person name="Ma J."/>
        </authorList>
    </citation>
    <scope>NUCLEOTIDE SEQUENCE [LARGE SCALE GENOMIC DNA]</scope>
    <source>
        <strain evidence="8 9">JCM 15481</strain>
    </source>
</reference>
<feature type="domain" description="Major facilitator superfamily (MFS) profile" evidence="7">
    <location>
        <begin position="1"/>
        <end position="389"/>
    </location>
</feature>
<proteinExistence type="predicted"/>
<dbReference type="Gene3D" id="1.20.1250.20">
    <property type="entry name" value="MFS general substrate transporter like domains"/>
    <property type="match status" value="1"/>
</dbReference>
<evidence type="ECO:0000256" key="1">
    <source>
        <dbReference type="ARBA" id="ARBA00004651"/>
    </source>
</evidence>
<dbReference type="CDD" id="cd17324">
    <property type="entry name" value="MFS_NepI_like"/>
    <property type="match status" value="1"/>
</dbReference>
<dbReference type="PROSITE" id="PS50850">
    <property type="entry name" value="MFS"/>
    <property type="match status" value="1"/>
</dbReference>
<keyword evidence="3 6" id="KW-1133">Transmembrane helix</keyword>
<dbReference type="PANTHER" id="PTHR42910:SF1">
    <property type="entry name" value="MAJOR FACILITATOR SUPERFAMILY (MFS) PROFILE DOMAIN-CONTAINING PROTEIN"/>
    <property type="match status" value="1"/>
</dbReference>
<feature type="transmembrane region" description="Helical" evidence="6">
    <location>
        <begin position="216"/>
        <end position="236"/>
    </location>
</feature>
<evidence type="ECO:0000256" key="2">
    <source>
        <dbReference type="ARBA" id="ARBA00022692"/>
    </source>
</evidence>
<dbReference type="SUPFAM" id="SSF103473">
    <property type="entry name" value="MFS general substrate transporter"/>
    <property type="match status" value="1"/>
</dbReference>
<comment type="subcellular location">
    <subcellularLocation>
        <location evidence="1">Cell membrane</location>
        <topology evidence="1">Multi-pass membrane protein</topology>
    </subcellularLocation>
</comment>
<feature type="transmembrane region" description="Helical" evidence="6">
    <location>
        <begin position="336"/>
        <end position="357"/>
    </location>
</feature>
<protein>
    <submittedName>
        <fullName evidence="8">MFS transporter</fullName>
    </submittedName>
</protein>
<evidence type="ECO:0000256" key="6">
    <source>
        <dbReference type="SAM" id="Phobius"/>
    </source>
</evidence>
<accession>A0ABN2XJL2</accession>
<dbReference type="RefSeq" id="WP_344288344.1">
    <property type="nucleotide sequence ID" value="NZ_BAAAPF010000015.1"/>
</dbReference>
<evidence type="ECO:0000256" key="5">
    <source>
        <dbReference type="SAM" id="MobiDB-lite"/>
    </source>
</evidence>
<name>A0ABN2XJL2_9ACTN</name>
<sequence length="426" mass="43934">MPQELTGRQRGLLALICAVAVSTVYGIQPILEAAGEDLGLPEERLGWLVAAGQIGYLAGLVLLVPLGDLFNRRGLITVHLLLTAAGAAVTAAAPGGGLAIAGLALAGLFAVVVQITVAYVAAVSPAHDRGRNIGAVTAGVVTGILGVRVIAGALGELADWRAVYLVIAGLCATLAVAARLTLAPDVRRRPRVRYGQLLSSLGRLAVGDRLLLSRGLIAFFLFASFGTLWSGLALPLGDAPWHLGTTETGLFGLVGLVGTLGAGRAGRWADRGLAPPVTRWSLALLTASWLLIAQAGSSLWLLVLGVAVLDFAVQAVHVSSQHLLVTARPDRSSSVIGAYMGFYSLGSALGAVTTTWAYHAEGWPAASLLGAAYAALGLLIAASTRRLTDPPRADEARAPGDVVHRPRRRGRAGREDRGAPGRCLGA</sequence>
<evidence type="ECO:0000256" key="4">
    <source>
        <dbReference type="ARBA" id="ARBA00023136"/>
    </source>
</evidence>
<dbReference type="Pfam" id="PF07690">
    <property type="entry name" value="MFS_1"/>
    <property type="match status" value="1"/>
</dbReference>
<feature type="region of interest" description="Disordered" evidence="5">
    <location>
        <begin position="390"/>
        <end position="426"/>
    </location>
</feature>
<feature type="transmembrane region" description="Helical" evidence="6">
    <location>
        <begin position="363"/>
        <end position="382"/>
    </location>
</feature>
<feature type="compositionally biased region" description="Basic and acidic residues" evidence="5">
    <location>
        <begin position="390"/>
        <end position="404"/>
    </location>
</feature>
<evidence type="ECO:0000256" key="3">
    <source>
        <dbReference type="ARBA" id="ARBA00022989"/>
    </source>
</evidence>
<keyword evidence="4 6" id="KW-0472">Membrane</keyword>